<dbReference type="InterPro" id="IPR010982">
    <property type="entry name" value="Lambda_DNA-bd_dom_sf"/>
</dbReference>
<dbReference type="AlphaFoldDB" id="A0A7X9DK32"/>
<dbReference type="SUPFAM" id="SSF47413">
    <property type="entry name" value="lambda repressor-like DNA-binding domains"/>
    <property type="match status" value="1"/>
</dbReference>
<dbReference type="CDD" id="cd00093">
    <property type="entry name" value="HTH_XRE"/>
    <property type="match status" value="1"/>
</dbReference>
<organism evidence="2 3">
    <name type="scientific">candidate division WWE3 bacterium</name>
    <dbReference type="NCBI Taxonomy" id="2053526"/>
    <lineage>
        <taxon>Bacteria</taxon>
        <taxon>Katanobacteria</taxon>
    </lineage>
</organism>
<dbReference type="GO" id="GO:0003677">
    <property type="term" value="F:DNA binding"/>
    <property type="evidence" value="ECO:0007669"/>
    <property type="project" value="InterPro"/>
</dbReference>
<comment type="caution">
    <text evidence="2">The sequence shown here is derived from an EMBL/GenBank/DDBJ whole genome shotgun (WGS) entry which is preliminary data.</text>
</comment>
<proteinExistence type="predicted"/>
<feature type="domain" description="HTH cro/C1-type" evidence="1">
    <location>
        <begin position="2"/>
        <end position="50"/>
    </location>
</feature>
<dbReference type="EMBL" id="JAAZNL010000020">
    <property type="protein sequence ID" value="NMB69935.1"/>
    <property type="molecule type" value="Genomic_DNA"/>
</dbReference>
<name>A0A7X9DK32_UNCKA</name>
<protein>
    <submittedName>
        <fullName evidence="2">Helix-turn-helix transcriptional regulator</fullName>
    </submittedName>
</protein>
<reference evidence="2 3" key="1">
    <citation type="journal article" date="2020" name="Biotechnol. Biofuels">
        <title>New insights from the biogas microbiome by comprehensive genome-resolved metagenomics of nearly 1600 species originating from multiple anaerobic digesters.</title>
        <authorList>
            <person name="Campanaro S."/>
            <person name="Treu L."/>
            <person name="Rodriguez-R L.M."/>
            <person name="Kovalovszki A."/>
            <person name="Ziels R.M."/>
            <person name="Maus I."/>
            <person name="Zhu X."/>
            <person name="Kougias P.G."/>
            <person name="Basile A."/>
            <person name="Luo G."/>
            <person name="Schluter A."/>
            <person name="Konstantinidis K.T."/>
            <person name="Angelidaki I."/>
        </authorList>
    </citation>
    <scope>NUCLEOTIDE SEQUENCE [LARGE SCALE GENOMIC DNA]</scope>
    <source>
        <strain evidence="2">AS27yjCOA_165</strain>
    </source>
</reference>
<evidence type="ECO:0000313" key="2">
    <source>
        <dbReference type="EMBL" id="NMB69935.1"/>
    </source>
</evidence>
<dbReference type="Proteomes" id="UP000526033">
    <property type="component" value="Unassembled WGS sequence"/>
</dbReference>
<evidence type="ECO:0000259" key="1">
    <source>
        <dbReference type="PROSITE" id="PS50943"/>
    </source>
</evidence>
<dbReference type="Gene3D" id="1.10.260.40">
    <property type="entry name" value="lambda repressor-like DNA-binding domains"/>
    <property type="match status" value="1"/>
</dbReference>
<dbReference type="PROSITE" id="PS50943">
    <property type="entry name" value="HTH_CROC1"/>
    <property type="match status" value="1"/>
</dbReference>
<gene>
    <name evidence="2" type="ORF">GYA27_01925</name>
</gene>
<dbReference type="InterPro" id="IPR001387">
    <property type="entry name" value="Cro/C1-type_HTH"/>
</dbReference>
<evidence type="ECO:0000313" key="3">
    <source>
        <dbReference type="Proteomes" id="UP000526033"/>
    </source>
</evidence>
<accession>A0A7X9DK32</accession>
<dbReference type="Pfam" id="PF01381">
    <property type="entry name" value="HTH_3"/>
    <property type="match status" value="1"/>
</dbReference>
<sequence>MRLNLSQDRFAKKIGLTGKTISAYENGRCVPPLKVLDKITATYGQPFLSAGVEDKDNLTRKLNLIKQYVCDLEKIIS</sequence>